<evidence type="ECO:0000256" key="1">
    <source>
        <dbReference type="SAM" id="SignalP"/>
    </source>
</evidence>
<protein>
    <recommendedName>
        <fullName evidence="4">DUF411 domain-containing protein</fullName>
    </recommendedName>
</protein>
<sequence length="144" mass="15432">MTKPLYWAAAALAVSLISPLAAAADGVMHKDPYCGCCTAWAEHMQKNGVAMQSRNEADMSAVKSRLKVPADLRSCHTAEVGGYVFEGHVPADLVKKVLKDKPKIVGLAVPGMPMGSPGMEGPSKQPYQVLSFDEQGRRSVYATR</sequence>
<evidence type="ECO:0000313" key="2">
    <source>
        <dbReference type="EMBL" id="OQS42703.1"/>
    </source>
</evidence>
<feature type="chain" id="PRO_5010740857" description="DUF411 domain-containing protein" evidence="1">
    <location>
        <begin position="24"/>
        <end position="144"/>
    </location>
</feature>
<dbReference type="EMBL" id="MUKV01000004">
    <property type="protein sequence ID" value="OQS42703.1"/>
    <property type="molecule type" value="Genomic_DNA"/>
</dbReference>
<organism evidence="2 3">
    <name type="scientific">Chromobacterium haemolyticum</name>
    <dbReference type="NCBI Taxonomy" id="394935"/>
    <lineage>
        <taxon>Bacteria</taxon>
        <taxon>Pseudomonadati</taxon>
        <taxon>Pseudomonadota</taxon>
        <taxon>Betaproteobacteria</taxon>
        <taxon>Neisseriales</taxon>
        <taxon>Chromobacteriaceae</taxon>
        <taxon>Chromobacterium</taxon>
    </lineage>
</organism>
<dbReference type="Proteomes" id="UP000192721">
    <property type="component" value="Unassembled WGS sequence"/>
</dbReference>
<comment type="caution">
    <text evidence="2">The sequence shown here is derived from an EMBL/GenBank/DDBJ whole genome shotgun (WGS) entry which is preliminary data.</text>
</comment>
<evidence type="ECO:0000313" key="3">
    <source>
        <dbReference type="Proteomes" id="UP000192721"/>
    </source>
</evidence>
<gene>
    <name evidence="2" type="ORF">B0T45_04850</name>
</gene>
<keyword evidence="1" id="KW-0732">Signal</keyword>
<reference evidence="2 3" key="1">
    <citation type="submission" date="2017-02" db="EMBL/GenBank/DDBJ databases">
        <title>Chromobacterium haemolyticum H5244.</title>
        <authorList>
            <person name="Gulvik C.A."/>
        </authorList>
    </citation>
    <scope>NUCLEOTIDE SEQUENCE [LARGE SCALE GENOMIC DNA]</scope>
    <source>
        <strain evidence="2 3">H5244</strain>
    </source>
</reference>
<dbReference type="InterPro" id="IPR007332">
    <property type="entry name" value="DUF411"/>
</dbReference>
<evidence type="ECO:0008006" key="4">
    <source>
        <dbReference type="Google" id="ProtNLM"/>
    </source>
</evidence>
<accession>A0A1W0D6Z0</accession>
<dbReference type="Pfam" id="PF04214">
    <property type="entry name" value="DUF411"/>
    <property type="match status" value="1"/>
</dbReference>
<dbReference type="RefSeq" id="WP_052370994.1">
    <property type="nucleotide sequence ID" value="NZ_LXRL01000063.1"/>
</dbReference>
<dbReference type="AlphaFoldDB" id="A0A1W0D6Z0"/>
<proteinExistence type="predicted"/>
<name>A0A1W0D6Z0_9NEIS</name>
<feature type="signal peptide" evidence="1">
    <location>
        <begin position="1"/>
        <end position="23"/>
    </location>
</feature>